<gene>
    <name evidence="1" type="ordered locus">Sden_1766</name>
</gene>
<evidence type="ECO:0000313" key="2">
    <source>
        <dbReference type="Proteomes" id="UP000001982"/>
    </source>
</evidence>
<evidence type="ECO:0008006" key="3">
    <source>
        <dbReference type="Google" id="ProtNLM"/>
    </source>
</evidence>
<proteinExistence type="predicted"/>
<dbReference type="AlphaFoldDB" id="Q12NC6"/>
<reference evidence="1 2" key="1">
    <citation type="submission" date="2006-03" db="EMBL/GenBank/DDBJ databases">
        <title>Complete sequence of Shewanella denitrificans OS217.</title>
        <authorList>
            <consortium name="US DOE Joint Genome Institute"/>
            <person name="Copeland A."/>
            <person name="Lucas S."/>
            <person name="Lapidus A."/>
            <person name="Barry K."/>
            <person name="Detter J.C."/>
            <person name="Glavina del Rio T."/>
            <person name="Hammon N."/>
            <person name="Israni S."/>
            <person name="Dalin E."/>
            <person name="Tice H."/>
            <person name="Pitluck S."/>
            <person name="Brettin T."/>
            <person name="Bruce D."/>
            <person name="Han C."/>
            <person name="Tapia R."/>
            <person name="Gilna P."/>
            <person name="Kiss H."/>
            <person name="Schmutz J."/>
            <person name="Larimer F."/>
            <person name="Land M."/>
            <person name="Hauser L."/>
            <person name="Kyrpides N."/>
            <person name="Lykidis A."/>
            <person name="Richardson P."/>
        </authorList>
    </citation>
    <scope>NUCLEOTIDE SEQUENCE [LARGE SCALE GENOMIC DNA]</scope>
    <source>
        <strain evidence="2">OS217 / ATCC BAA-1090 / DSM 15013</strain>
    </source>
</reference>
<dbReference type="STRING" id="318161.Sden_1766"/>
<dbReference type="KEGG" id="sdn:Sden_1766"/>
<sequence>MALIALSHCTIAAPVAAPVSPLTPSDAQGQAQSTLAVELLSPSSSVVDDVPTLTPLTPHKAQYRVFYGSIELGLANYELPRHDTGLYRYEFDSNVSLLMISDQRRIKSEFMVDGNRLQPYRYTHERSGTGSDYSEHTSFFKSQHNIFTIYKNEKTDLAYEGAIFDPLMVQLQFRLDLHSAAAIDAYKMVKEKEVDEYKFKIVGEERLTIDSGTYDTIKIEVVRDSTKRQTFFWMAPKLAYLPVRLSHFSKGSKQLDIQLDTYQFELPKQVLIEQLKGEILMNNPTENQSEE</sequence>
<dbReference type="eggNOG" id="ENOG5032W8D">
    <property type="taxonomic scope" value="Bacteria"/>
</dbReference>
<dbReference type="InterPro" id="IPR021457">
    <property type="entry name" value="DUF3108"/>
</dbReference>
<dbReference type="Proteomes" id="UP000001982">
    <property type="component" value="Chromosome"/>
</dbReference>
<name>Q12NC6_SHEDO</name>
<organism evidence="1 2">
    <name type="scientific">Shewanella denitrificans (strain OS217 / ATCC BAA-1090 / DSM 15013)</name>
    <dbReference type="NCBI Taxonomy" id="318161"/>
    <lineage>
        <taxon>Bacteria</taxon>
        <taxon>Pseudomonadati</taxon>
        <taxon>Pseudomonadota</taxon>
        <taxon>Gammaproteobacteria</taxon>
        <taxon>Alteromonadales</taxon>
        <taxon>Shewanellaceae</taxon>
        <taxon>Shewanella</taxon>
    </lineage>
</organism>
<keyword evidence="2" id="KW-1185">Reference proteome</keyword>
<dbReference type="Pfam" id="PF11306">
    <property type="entry name" value="DUF3108"/>
    <property type="match status" value="1"/>
</dbReference>
<protein>
    <recommendedName>
        <fullName evidence="3">DUF3108 domain-containing protein</fullName>
    </recommendedName>
</protein>
<dbReference type="EMBL" id="CP000302">
    <property type="protein sequence ID" value="ABE55050.1"/>
    <property type="molecule type" value="Genomic_DNA"/>
</dbReference>
<dbReference type="RefSeq" id="WP_011496207.1">
    <property type="nucleotide sequence ID" value="NC_007954.1"/>
</dbReference>
<dbReference type="OrthoDB" id="6007799at2"/>
<evidence type="ECO:0000313" key="1">
    <source>
        <dbReference type="EMBL" id="ABE55050.1"/>
    </source>
</evidence>
<dbReference type="HOGENOM" id="CLU_063619_2_1_6"/>
<accession>Q12NC6</accession>